<gene>
    <name evidence="2" type="ORF">HNP46_000259</name>
</gene>
<evidence type="ECO:0000259" key="1">
    <source>
        <dbReference type="Pfam" id="PF03235"/>
    </source>
</evidence>
<name>A0A7W7KFQ9_PSENT</name>
<dbReference type="RefSeq" id="WP_184585712.1">
    <property type="nucleotide sequence ID" value="NZ_JACHLI010000001.1"/>
</dbReference>
<evidence type="ECO:0000313" key="2">
    <source>
        <dbReference type="EMBL" id="MBB4861448.1"/>
    </source>
</evidence>
<dbReference type="PANTHER" id="PTHR39639:SF1">
    <property type="entry name" value="DUF262 DOMAIN-CONTAINING PROTEIN"/>
    <property type="match status" value="1"/>
</dbReference>
<dbReference type="EMBL" id="JACHLI010000001">
    <property type="protein sequence ID" value="MBB4861448.1"/>
    <property type="molecule type" value="Genomic_DNA"/>
</dbReference>
<dbReference type="Proteomes" id="UP000566995">
    <property type="component" value="Unassembled WGS sequence"/>
</dbReference>
<evidence type="ECO:0000313" key="3">
    <source>
        <dbReference type="Proteomes" id="UP000566995"/>
    </source>
</evidence>
<reference evidence="2 3" key="1">
    <citation type="submission" date="2020-08" db="EMBL/GenBank/DDBJ databases">
        <title>Functional genomics of gut bacteria from endangered species of beetles.</title>
        <authorList>
            <person name="Carlos-Shanley C."/>
        </authorList>
    </citation>
    <scope>NUCLEOTIDE SEQUENCE [LARGE SCALE GENOMIC DNA]</scope>
    <source>
        <strain evidence="2 3">S00179</strain>
    </source>
</reference>
<proteinExistence type="predicted"/>
<feature type="domain" description="GmrSD restriction endonucleases N-terminal" evidence="1">
    <location>
        <begin position="51"/>
        <end position="134"/>
    </location>
</feature>
<dbReference type="AlphaFoldDB" id="A0A7W7KFQ9"/>
<dbReference type="PANTHER" id="PTHR39639">
    <property type="entry name" value="CHROMOSOME 16, WHOLE GENOME SHOTGUN SEQUENCE"/>
    <property type="match status" value="1"/>
</dbReference>
<dbReference type="InterPro" id="IPR004919">
    <property type="entry name" value="GmrSD_N"/>
</dbReference>
<accession>A0A7W7KFQ9</accession>
<organism evidence="2 3">
    <name type="scientific">Pseudomonas nitroreducens</name>
    <dbReference type="NCBI Taxonomy" id="46680"/>
    <lineage>
        <taxon>Bacteria</taxon>
        <taxon>Pseudomonadati</taxon>
        <taxon>Pseudomonadota</taxon>
        <taxon>Gammaproteobacteria</taxon>
        <taxon>Pseudomonadales</taxon>
        <taxon>Pseudomonadaceae</taxon>
        <taxon>Pseudomonas</taxon>
    </lineage>
</organism>
<sequence>MSNGQKPLPRHPVRVFYGETMQTTISALISGKERLDRILDAEGYTGRRVMGYKLPRWQRKDTWTEEQAIRFIESIYMGACLGTYMINESETDPEIDGIVLDAQQRLLSLEKYINDEFRVPAPDGNAYLWSDLTESERAHFYRIPWAWIQTHYNSEQLCVDAYNRHNYGGTAHLESEFATL</sequence>
<dbReference type="Pfam" id="PF03235">
    <property type="entry name" value="GmrSD_N"/>
    <property type="match status" value="1"/>
</dbReference>
<comment type="caution">
    <text evidence="2">The sequence shown here is derived from an EMBL/GenBank/DDBJ whole genome shotgun (WGS) entry which is preliminary data.</text>
</comment>
<protein>
    <recommendedName>
        <fullName evidence="1">GmrSD restriction endonucleases N-terminal domain-containing protein</fullName>
    </recommendedName>
</protein>